<comment type="caution">
    <text evidence="1">The sequence shown here is derived from an EMBL/GenBank/DDBJ whole genome shotgun (WGS) entry which is preliminary data.</text>
</comment>
<accession>A0A0V1M1W9</accession>
<dbReference type="Proteomes" id="UP000054843">
    <property type="component" value="Unassembled WGS sequence"/>
</dbReference>
<dbReference type="EMBL" id="JYDO01000306">
    <property type="protein sequence ID" value="KRZ65715.1"/>
    <property type="molecule type" value="Genomic_DNA"/>
</dbReference>
<sequence>MFTHCTMKYHLNNKSSEKLYAKIFNYSNAKLADMTLTQNQFCHQPCSFMRNFLHFDQLD</sequence>
<protein>
    <submittedName>
        <fullName evidence="1">Uncharacterized protein</fullName>
    </submittedName>
</protein>
<organism evidence="1 2">
    <name type="scientific">Trichinella papuae</name>
    <dbReference type="NCBI Taxonomy" id="268474"/>
    <lineage>
        <taxon>Eukaryota</taxon>
        <taxon>Metazoa</taxon>
        <taxon>Ecdysozoa</taxon>
        <taxon>Nematoda</taxon>
        <taxon>Enoplea</taxon>
        <taxon>Dorylaimia</taxon>
        <taxon>Trichinellida</taxon>
        <taxon>Trichinellidae</taxon>
        <taxon>Trichinella</taxon>
    </lineage>
</organism>
<dbReference type="AlphaFoldDB" id="A0A0V1M1W9"/>
<reference evidence="1 2" key="1">
    <citation type="submission" date="2015-01" db="EMBL/GenBank/DDBJ databases">
        <title>Evolution of Trichinella species and genotypes.</title>
        <authorList>
            <person name="Korhonen P.K."/>
            <person name="Edoardo P."/>
            <person name="Giuseppe L.R."/>
            <person name="Gasser R.B."/>
        </authorList>
    </citation>
    <scope>NUCLEOTIDE SEQUENCE [LARGE SCALE GENOMIC DNA]</scope>
    <source>
        <strain evidence="1">ISS1980</strain>
    </source>
</reference>
<evidence type="ECO:0000313" key="1">
    <source>
        <dbReference type="EMBL" id="KRZ65715.1"/>
    </source>
</evidence>
<name>A0A0V1M1W9_9BILA</name>
<proteinExistence type="predicted"/>
<evidence type="ECO:0000313" key="2">
    <source>
        <dbReference type="Proteomes" id="UP000054843"/>
    </source>
</evidence>
<keyword evidence="2" id="KW-1185">Reference proteome</keyword>
<gene>
    <name evidence="1" type="ORF">T10_13440</name>
</gene>